<evidence type="ECO:0000256" key="5">
    <source>
        <dbReference type="ARBA" id="ARBA00023185"/>
    </source>
</evidence>
<dbReference type="GO" id="GO:0046274">
    <property type="term" value="P:lignin catabolic process"/>
    <property type="evidence" value="ECO:0007669"/>
    <property type="project" value="UniProtKB-KW"/>
</dbReference>
<evidence type="ECO:0000256" key="1">
    <source>
        <dbReference type="ARBA" id="ARBA00010092"/>
    </source>
</evidence>
<accession>A0AAE0NID3</accession>
<feature type="domain" description="4-O-methyl-glucuronoyl methylesterase-like" evidence="9">
    <location>
        <begin position="134"/>
        <end position="362"/>
    </location>
</feature>
<evidence type="ECO:0000256" key="8">
    <source>
        <dbReference type="SAM" id="SignalP"/>
    </source>
</evidence>
<dbReference type="InterPro" id="IPR029058">
    <property type="entry name" value="AB_hydrolase_fold"/>
</dbReference>
<gene>
    <name evidence="10" type="ORF">B0T24DRAFT_600436</name>
</gene>
<evidence type="ECO:0000256" key="3">
    <source>
        <dbReference type="ARBA" id="ARBA00022729"/>
    </source>
</evidence>
<dbReference type="EMBL" id="JAULSN010000001">
    <property type="protein sequence ID" value="KAK3382078.1"/>
    <property type="molecule type" value="Genomic_DNA"/>
</dbReference>
<dbReference type="InterPro" id="IPR054579">
    <property type="entry name" value="GCE-like_dom"/>
</dbReference>
<comment type="caution">
    <text evidence="10">The sequence shown here is derived from an EMBL/GenBank/DDBJ whole genome shotgun (WGS) entry which is preliminary data.</text>
</comment>
<evidence type="ECO:0000313" key="11">
    <source>
        <dbReference type="Proteomes" id="UP001287356"/>
    </source>
</evidence>
<evidence type="ECO:0000256" key="2">
    <source>
        <dbReference type="ARBA" id="ARBA00022487"/>
    </source>
</evidence>
<sequence length="426" mass="45186">MRTGAQLLIGAIAAGSAAALPAVESQQDSSNAAVDCAAIPSPFPTWQQLPVQSTMPDPFLPLKYTTTDNAASSSTFAQDVMTGKGQKRVQTPEEWYKCRQPEILQLLQEYQFGYYPDHSQEKVEATRSGNTVNIAVTAGGKTGKFKATLTLPSGASASKKAPVVINIGGMQNAPYLSAGIAVVGFDYTSVAADSNSKTGAFWDVYKGRDIGVLTAWAWGFHRTLDGLNMTVPEIDPTRVGVTGCSRLGKGALAAGLLDTRITLTMPMSAGVQGIGPYRYHAMSGQDETLENSKSGAGWWSDSKLGTFVNHAENLPYDAHTIAAAIAPRALIIDQGTGDQFTNSKATAVIVYPAAKLVYDWLGAGDKIGMSVRSGGHCDMSGFTSILPFVQKIFFGTPTTKDYNSLGSYGSPMTTAYPWYTAVPKAS</sequence>
<reference evidence="10" key="2">
    <citation type="submission" date="2023-06" db="EMBL/GenBank/DDBJ databases">
        <authorList>
            <consortium name="Lawrence Berkeley National Laboratory"/>
            <person name="Haridas S."/>
            <person name="Hensen N."/>
            <person name="Bonometti L."/>
            <person name="Westerberg I."/>
            <person name="Brannstrom I.O."/>
            <person name="Guillou S."/>
            <person name="Cros-Aarteil S."/>
            <person name="Calhoun S."/>
            <person name="Kuo A."/>
            <person name="Mondo S."/>
            <person name="Pangilinan J."/>
            <person name="Riley R."/>
            <person name="Labutti K."/>
            <person name="Andreopoulos B."/>
            <person name="Lipzen A."/>
            <person name="Chen C."/>
            <person name="Yanf M."/>
            <person name="Daum C."/>
            <person name="Ng V."/>
            <person name="Clum A."/>
            <person name="Steindorff A."/>
            <person name="Ohm R."/>
            <person name="Martin F."/>
            <person name="Silar P."/>
            <person name="Natvig D."/>
            <person name="Lalanne C."/>
            <person name="Gautier V."/>
            <person name="Ament-Velasquez S.L."/>
            <person name="Kruys A."/>
            <person name="Hutchinson M.I."/>
            <person name="Powell A.J."/>
            <person name="Barry K."/>
            <person name="Miller A.N."/>
            <person name="Grigoriev I.V."/>
            <person name="Debuchy R."/>
            <person name="Gladieux P."/>
            <person name="Thoren M.H."/>
            <person name="Johannesson H."/>
        </authorList>
    </citation>
    <scope>NUCLEOTIDE SEQUENCE</scope>
    <source>
        <strain evidence="10">CBS 958.72</strain>
    </source>
</reference>
<keyword evidence="3 8" id="KW-0732">Signal</keyword>
<evidence type="ECO:0000256" key="7">
    <source>
        <dbReference type="ARBA" id="ARBA00026105"/>
    </source>
</evidence>
<comment type="catalytic activity">
    <reaction evidence="6">
        <text>a 4-O-methyl-alpha-D-glucuronosyl ester derivative + H2O = 4-O-methyl-alpha-D-glucuronate derivative + an alcohol + H(+)</text>
        <dbReference type="Rhea" id="RHEA:67452"/>
        <dbReference type="ChEBI" id="CHEBI:15377"/>
        <dbReference type="ChEBI" id="CHEBI:15378"/>
        <dbReference type="ChEBI" id="CHEBI:30879"/>
        <dbReference type="ChEBI" id="CHEBI:171667"/>
        <dbReference type="ChEBI" id="CHEBI:171668"/>
        <dbReference type="EC" id="3.1.1.117"/>
    </reaction>
    <physiologicalReaction direction="left-to-right" evidence="6">
        <dbReference type="Rhea" id="RHEA:67453"/>
    </physiologicalReaction>
</comment>
<protein>
    <recommendedName>
        <fullName evidence="7">(4-O-methyl)-D-glucuronate--lignin esterase</fullName>
        <ecNumber evidence="7">3.1.1.117</ecNumber>
    </recommendedName>
</protein>
<proteinExistence type="inferred from homology"/>
<keyword evidence="4" id="KW-0378">Hydrolase</keyword>
<keyword evidence="2" id="KW-0719">Serine esterase</keyword>
<dbReference type="Gene3D" id="3.40.50.1820">
    <property type="entry name" value="alpha/beta hydrolase"/>
    <property type="match status" value="1"/>
</dbReference>
<organism evidence="10 11">
    <name type="scientific">Lasiosphaeria ovina</name>
    <dbReference type="NCBI Taxonomy" id="92902"/>
    <lineage>
        <taxon>Eukaryota</taxon>
        <taxon>Fungi</taxon>
        <taxon>Dikarya</taxon>
        <taxon>Ascomycota</taxon>
        <taxon>Pezizomycotina</taxon>
        <taxon>Sordariomycetes</taxon>
        <taxon>Sordariomycetidae</taxon>
        <taxon>Sordariales</taxon>
        <taxon>Lasiosphaeriaceae</taxon>
        <taxon>Lasiosphaeria</taxon>
    </lineage>
</organism>
<name>A0AAE0NID3_9PEZI</name>
<dbReference type="AlphaFoldDB" id="A0AAE0NID3"/>
<reference evidence="10" key="1">
    <citation type="journal article" date="2023" name="Mol. Phylogenet. Evol.">
        <title>Genome-scale phylogeny and comparative genomics of the fungal order Sordariales.</title>
        <authorList>
            <person name="Hensen N."/>
            <person name="Bonometti L."/>
            <person name="Westerberg I."/>
            <person name="Brannstrom I.O."/>
            <person name="Guillou S."/>
            <person name="Cros-Aarteil S."/>
            <person name="Calhoun S."/>
            <person name="Haridas S."/>
            <person name="Kuo A."/>
            <person name="Mondo S."/>
            <person name="Pangilinan J."/>
            <person name="Riley R."/>
            <person name="LaButti K."/>
            <person name="Andreopoulos B."/>
            <person name="Lipzen A."/>
            <person name="Chen C."/>
            <person name="Yan M."/>
            <person name="Daum C."/>
            <person name="Ng V."/>
            <person name="Clum A."/>
            <person name="Steindorff A."/>
            <person name="Ohm R.A."/>
            <person name="Martin F."/>
            <person name="Silar P."/>
            <person name="Natvig D.O."/>
            <person name="Lalanne C."/>
            <person name="Gautier V."/>
            <person name="Ament-Velasquez S.L."/>
            <person name="Kruys A."/>
            <person name="Hutchinson M.I."/>
            <person name="Powell A.J."/>
            <person name="Barry K."/>
            <person name="Miller A.N."/>
            <person name="Grigoriev I.V."/>
            <person name="Debuchy R."/>
            <person name="Gladieux P."/>
            <person name="Hiltunen Thoren M."/>
            <person name="Johannesson H."/>
        </authorList>
    </citation>
    <scope>NUCLEOTIDE SEQUENCE</scope>
    <source>
        <strain evidence="10">CBS 958.72</strain>
    </source>
</reference>
<dbReference type="Pfam" id="PF22244">
    <property type="entry name" value="GCE_fung"/>
    <property type="match status" value="1"/>
</dbReference>
<dbReference type="GO" id="GO:0052689">
    <property type="term" value="F:carboxylic ester hydrolase activity"/>
    <property type="evidence" value="ECO:0007669"/>
    <property type="project" value="UniProtKB-KW"/>
</dbReference>
<evidence type="ECO:0000313" key="10">
    <source>
        <dbReference type="EMBL" id="KAK3382078.1"/>
    </source>
</evidence>
<dbReference type="EC" id="3.1.1.117" evidence="7"/>
<keyword evidence="11" id="KW-1185">Reference proteome</keyword>
<comment type="similarity">
    <text evidence="1">Belongs to the carbohydrate esterase 15 (CE15) family.</text>
</comment>
<evidence type="ECO:0000259" key="9">
    <source>
        <dbReference type="Pfam" id="PF22244"/>
    </source>
</evidence>
<dbReference type="Proteomes" id="UP001287356">
    <property type="component" value="Unassembled WGS sequence"/>
</dbReference>
<dbReference type="SUPFAM" id="SSF53474">
    <property type="entry name" value="alpha/beta-Hydrolases"/>
    <property type="match status" value="1"/>
</dbReference>
<feature type="chain" id="PRO_5042148585" description="(4-O-methyl)-D-glucuronate--lignin esterase" evidence="8">
    <location>
        <begin position="20"/>
        <end position="426"/>
    </location>
</feature>
<evidence type="ECO:0000256" key="6">
    <source>
        <dbReference type="ARBA" id="ARBA00024511"/>
    </source>
</evidence>
<feature type="signal peptide" evidence="8">
    <location>
        <begin position="1"/>
        <end position="19"/>
    </location>
</feature>
<keyword evidence="5" id="KW-0439">Lignin degradation</keyword>
<evidence type="ECO:0000256" key="4">
    <source>
        <dbReference type="ARBA" id="ARBA00022801"/>
    </source>
</evidence>